<evidence type="ECO:0008006" key="5">
    <source>
        <dbReference type="Google" id="ProtNLM"/>
    </source>
</evidence>
<evidence type="ECO:0000256" key="1">
    <source>
        <dbReference type="ARBA" id="ARBA00009078"/>
    </source>
</evidence>
<dbReference type="Pfam" id="PF04180">
    <property type="entry name" value="LTV"/>
    <property type="match status" value="3"/>
</dbReference>
<organism evidence="3 4">
    <name type="scientific">Synchytrium microbalum</name>
    <dbReference type="NCBI Taxonomy" id="1806994"/>
    <lineage>
        <taxon>Eukaryota</taxon>
        <taxon>Fungi</taxon>
        <taxon>Fungi incertae sedis</taxon>
        <taxon>Chytridiomycota</taxon>
        <taxon>Chytridiomycota incertae sedis</taxon>
        <taxon>Chytridiomycetes</taxon>
        <taxon>Synchytriales</taxon>
        <taxon>Synchytriaceae</taxon>
        <taxon>Synchytrium</taxon>
    </lineage>
</organism>
<dbReference type="GO" id="GO:0042274">
    <property type="term" value="P:ribosomal small subunit biogenesis"/>
    <property type="evidence" value="ECO:0007669"/>
    <property type="project" value="InterPro"/>
</dbReference>
<feature type="compositionally biased region" description="Acidic residues" evidence="2">
    <location>
        <begin position="136"/>
        <end position="151"/>
    </location>
</feature>
<dbReference type="Proteomes" id="UP000319731">
    <property type="component" value="Unassembled WGS sequence"/>
</dbReference>
<feature type="compositionally biased region" description="Polar residues" evidence="2">
    <location>
        <begin position="723"/>
        <end position="738"/>
    </location>
</feature>
<dbReference type="GO" id="GO:0000056">
    <property type="term" value="P:ribosomal small subunit export from nucleus"/>
    <property type="evidence" value="ECO:0007669"/>
    <property type="project" value="TreeGrafter"/>
</dbReference>
<dbReference type="InterPro" id="IPR007307">
    <property type="entry name" value="Ltv1"/>
</dbReference>
<gene>
    <name evidence="3" type="ORF">SmJEL517_g03962</name>
</gene>
<dbReference type="GeneID" id="42005187"/>
<comment type="similarity">
    <text evidence="1">Belongs to the LTV1 family.</text>
</comment>
<feature type="compositionally biased region" description="Basic and acidic residues" evidence="2">
    <location>
        <begin position="298"/>
        <end position="307"/>
    </location>
</feature>
<evidence type="ECO:0000313" key="3">
    <source>
        <dbReference type="EMBL" id="TPX33000.1"/>
    </source>
</evidence>
<reference evidence="3 4" key="1">
    <citation type="journal article" date="2019" name="Sci. Rep.">
        <title>Comparative genomics of chytrid fungi reveal insights into the obligate biotrophic and pathogenic lifestyle of Synchytrium endobioticum.</title>
        <authorList>
            <person name="van de Vossenberg B.T.L.H."/>
            <person name="Warris S."/>
            <person name="Nguyen H.D.T."/>
            <person name="van Gent-Pelzer M.P.E."/>
            <person name="Joly D.L."/>
            <person name="van de Geest H.C."/>
            <person name="Bonants P.J.M."/>
            <person name="Smith D.S."/>
            <person name="Levesque C.A."/>
            <person name="van der Lee T.A.J."/>
        </authorList>
    </citation>
    <scope>NUCLEOTIDE SEQUENCE [LARGE SCALE GENOMIC DNA]</scope>
    <source>
        <strain evidence="3 4">JEL517</strain>
    </source>
</reference>
<feature type="region of interest" description="Disordered" evidence="2">
    <location>
        <begin position="723"/>
        <end position="830"/>
    </location>
</feature>
<proteinExistence type="inferred from homology"/>
<feature type="compositionally biased region" description="Acidic residues" evidence="2">
    <location>
        <begin position="517"/>
        <end position="529"/>
    </location>
</feature>
<feature type="region of interest" description="Disordered" evidence="2">
    <location>
        <begin position="86"/>
        <end position="153"/>
    </location>
</feature>
<feature type="compositionally biased region" description="Polar residues" evidence="2">
    <location>
        <begin position="22"/>
        <end position="44"/>
    </location>
</feature>
<dbReference type="RefSeq" id="XP_031024095.1">
    <property type="nucleotide sequence ID" value="XM_031169890.1"/>
</dbReference>
<accession>A0A507BU12</accession>
<dbReference type="STRING" id="1806994.A0A507BU12"/>
<name>A0A507BU12_9FUNG</name>
<feature type="region of interest" description="Disordered" evidence="2">
    <location>
        <begin position="1"/>
        <end position="51"/>
    </location>
</feature>
<keyword evidence="4" id="KW-1185">Reference proteome</keyword>
<dbReference type="PANTHER" id="PTHR21531:SF0">
    <property type="entry name" value="PROTEIN LTV1 HOMOLOG"/>
    <property type="match status" value="1"/>
</dbReference>
<dbReference type="PANTHER" id="PTHR21531">
    <property type="entry name" value="LOW-TEMPERATURE VIABILITY PROTEIN LTV1-RELATED"/>
    <property type="match status" value="1"/>
</dbReference>
<comment type="caution">
    <text evidence="3">The sequence shown here is derived from an EMBL/GenBank/DDBJ whole genome shotgun (WGS) entry which is preliminary data.</text>
</comment>
<feature type="region of interest" description="Disordered" evidence="2">
    <location>
        <begin position="393"/>
        <end position="414"/>
    </location>
</feature>
<feature type="region of interest" description="Disordered" evidence="2">
    <location>
        <begin position="517"/>
        <end position="561"/>
    </location>
</feature>
<feature type="compositionally biased region" description="Acidic residues" evidence="2">
    <location>
        <begin position="308"/>
        <end position="339"/>
    </location>
</feature>
<dbReference type="GO" id="GO:0005634">
    <property type="term" value="C:nucleus"/>
    <property type="evidence" value="ECO:0007669"/>
    <property type="project" value="TreeGrafter"/>
</dbReference>
<feature type="compositionally biased region" description="Low complexity" evidence="2">
    <location>
        <begin position="400"/>
        <end position="414"/>
    </location>
</feature>
<sequence>MSDPRETGNGHGAFPPSEEFTKGTTSEPQTSTPNPDQTTPTSKQVPYDIPTAWTLQTHSEKHIRHLEERLAKTTPKDLTPVTIFAEYLDGEEPTHIEQPPTNDGDDEVEQRAGSISSSELSFVKSDDSRASLLTDESYDDDTTYSDNEEDVERGVPAVAAGAGGNSRSRQASATRQKIERLRDYSSRYYRALLLLFKTSKKLSRTSSTMGKKPFIDKTTARHFQVVHRSQRDPALSDESASRYVLREVAPSNNLVKAWKGRYQPDEELDDDLHDIIEDGDFDSDQDEDEWGSEAGAENVKDDAKEDPVLDDDQDENWEDVDEEGTDEDQEQPEEDDEASITEKPTTNNKGKQSKKEDASLYGIYFDDQDSYDYTQHMKPIGEDPSAVYIDAKPNARNEGASNTPSSAPTAVSTSKKGIAFIDDDAASAMGEEPRRKRHVNFVLPEEALASRDEEGIGLLHRGVSASGLRLDLDPNVREVLEALEDDTFVDDDGEAAEDFFAALNADVVPEGLQLIEDENDDEDEDDDEQPAWVSEFKREDDDDEDDEPDHKTATTSFSMSSSSIYRNPGKILMDDRFEHVLEDYSDTEIGELDSENPSVRGIKLVSDTRVNQIMDDFLDSVETRGRKNILITKRDGLAQMNEIRNELKGDGSDPVPDVYDIMDEEDEEVEISDRDEEDEGRGWDAETILSTYSNIYHRPKIIDDDEGIRIAVSRHGVRVVTNNKGTTISSNGRLQIPSSAEPVQKQQAAVAVEEDDEGSEARAERVNRGQARRKDETPEEKRARKEAVKAERRDRRETKKGSKHEFKHLEEQHNKKQLQREHEARTLHIE</sequence>
<dbReference type="AlphaFoldDB" id="A0A507BU12"/>
<dbReference type="EMBL" id="QEAO01000024">
    <property type="protein sequence ID" value="TPX33000.1"/>
    <property type="molecule type" value="Genomic_DNA"/>
</dbReference>
<evidence type="ECO:0000313" key="4">
    <source>
        <dbReference type="Proteomes" id="UP000319731"/>
    </source>
</evidence>
<dbReference type="OrthoDB" id="5852896at2759"/>
<feature type="compositionally biased region" description="Basic and acidic residues" evidence="2">
    <location>
        <begin position="759"/>
        <end position="830"/>
    </location>
</feature>
<dbReference type="GO" id="GO:0030688">
    <property type="term" value="C:preribosome, small subunit precursor"/>
    <property type="evidence" value="ECO:0007669"/>
    <property type="project" value="TreeGrafter"/>
</dbReference>
<evidence type="ECO:0000256" key="2">
    <source>
        <dbReference type="SAM" id="MobiDB-lite"/>
    </source>
</evidence>
<dbReference type="GO" id="GO:0005829">
    <property type="term" value="C:cytosol"/>
    <property type="evidence" value="ECO:0007669"/>
    <property type="project" value="TreeGrafter"/>
</dbReference>
<feature type="region of interest" description="Disordered" evidence="2">
    <location>
        <begin position="276"/>
        <end position="359"/>
    </location>
</feature>
<feature type="compositionally biased region" description="Acidic residues" evidence="2">
    <location>
        <begin position="276"/>
        <end position="291"/>
    </location>
</feature>
<protein>
    <recommendedName>
        <fullName evidence="5">Protein LTV1</fullName>
    </recommendedName>
</protein>